<dbReference type="AlphaFoldDB" id="A0A2G7FW79"/>
<comment type="similarity">
    <text evidence="1 13">Belongs to the reverse transcriptase family. Telomerase subfamily.</text>
</comment>
<dbReference type="PANTHER" id="PTHR12066:SF0">
    <property type="entry name" value="TELOMERASE REVERSE TRANSCRIPTASE"/>
    <property type="match status" value="1"/>
</dbReference>
<gene>
    <name evidence="16" type="ORF">AARAC_001316</name>
</gene>
<dbReference type="Gene3D" id="1.10.357.90">
    <property type="match status" value="1"/>
</dbReference>
<dbReference type="InterPro" id="IPR021891">
    <property type="entry name" value="Telomerase_RBD"/>
</dbReference>
<feature type="region of interest" description="Disordered" evidence="14">
    <location>
        <begin position="65"/>
        <end position="87"/>
    </location>
</feature>
<evidence type="ECO:0000256" key="14">
    <source>
        <dbReference type="SAM" id="MobiDB-lite"/>
    </source>
</evidence>
<keyword evidence="7 13" id="KW-0479">Metal-binding</keyword>
<dbReference type="GO" id="GO:0007004">
    <property type="term" value="P:telomere maintenance via telomerase"/>
    <property type="evidence" value="ECO:0007669"/>
    <property type="project" value="TreeGrafter"/>
</dbReference>
<evidence type="ECO:0000256" key="1">
    <source>
        <dbReference type="ARBA" id="ARBA00008001"/>
    </source>
</evidence>
<keyword evidence="9 13" id="KW-0779">Telomere</keyword>
<proteinExistence type="inferred from homology"/>
<dbReference type="SUPFAM" id="SSF56672">
    <property type="entry name" value="DNA/RNA polymerases"/>
    <property type="match status" value="1"/>
</dbReference>
<evidence type="ECO:0000313" key="17">
    <source>
        <dbReference type="Proteomes" id="UP000231358"/>
    </source>
</evidence>
<dbReference type="CDD" id="cd01648">
    <property type="entry name" value="TERT"/>
    <property type="match status" value="1"/>
</dbReference>
<dbReference type="PROSITE" id="PS50878">
    <property type="entry name" value="RT_POL"/>
    <property type="match status" value="1"/>
</dbReference>
<dbReference type="SMART" id="SM00975">
    <property type="entry name" value="Telomerase_RBD"/>
    <property type="match status" value="1"/>
</dbReference>
<evidence type="ECO:0000256" key="9">
    <source>
        <dbReference type="ARBA" id="ARBA00022895"/>
    </source>
</evidence>
<dbReference type="InterPro" id="IPR003545">
    <property type="entry name" value="Telomerase_RT"/>
</dbReference>
<feature type="compositionally biased region" description="Polar residues" evidence="14">
    <location>
        <begin position="452"/>
        <end position="464"/>
    </location>
</feature>
<feature type="region of interest" description="Disordered" evidence="14">
    <location>
        <begin position="1"/>
        <end position="33"/>
    </location>
</feature>
<dbReference type="GO" id="GO:0070034">
    <property type="term" value="F:telomerase RNA binding"/>
    <property type="evidence" value="ECO:0007669"/>
    <property type="project" value="TreeGrafter"/>
</dbReference>
<dbReference type="FunFam" id="1.10.357.90:FF:000003">
    <property type="entry name" value="Telomerase reverse transcriptase"/>
    <property type="match status" value="1"/>
</dbReference>
<dbReference type="GO" id="GO:0042162">
    <property type="term" value="F:telomeric DNA binding"/>
    <property type="evidence" value="ECO:0007669"/>
    <property type="project" value="TreeGrafter"/>
</dbReference>
<dbReference type="Pfam" id="PF21399">
    <property type="entry name" value="TERT_C"/>
    <property type="match status" value="1"/>
</dbReference>
<accession>A0A2G7FW79</accession>
<evidence type="ECO:0000256" key="12">
    <source>
        <dbReference type="ARBA" id="ARBA00048173"/>
    </source>
</evidence>
<keyword evidence="10 13" id="KW-0695">RNA-directed DNA polymerase</keyword>
<keyword evidence="8 13" id="KW-0460">Magnesium</keyword>
<keyword evidence="6 13" id="KW-0548">Nucleotidyltransferase</keyword>
<comment type="function">
    <text evidence="13">Telomerase is a ribonucleoprotein enzyme essential for the replication of chromosome termini in most eukaryotes. It elongates telomeres. It is a reverse transcriptase that adds simple sequence repeats to chromosome ends by copying a template sequence within the RNA component of the enzyme.</text>
</comment>
<dbReference type="EMBL" id="NEXV01000360">
    <property type="protein sequence ID" value="PIG84846.1"/>
    <property type="molecule type" value="Genomic_DNA"/>
</dbReference>
<evidence type="ECO:0000259" key="15">
    <source>
        <dbReference type="PROSITE" id="PS50878"/>
    </source>
</evidence>
<dbReference type="GO" id="GO:0000781">
    <property type="term" value="C:chromosome, telomeric region"/>
    <property type="evidence" value="ECO:0007669"/>
    <property type="project" value="UniProtKB-SubCell"/>
</dbReference>
<keyword evidence="4 13" id="KW-0158">Chromosome</keyword>
<feature type="domain" description="Reverse transcriptase" evidence="15">
    <location>
        <begin position="675"/>
        <end position="1020"/>
    </location>
</feature>
<keyword evidence="17" id="KW-1185">Reference proteome</keyword>
<dbReference type="PANTHER" id="PTHR12066">
    <property type="entry name" value="TELOMERASE REVERSE TRANSCRIPTASE"/>
    <property type="match status" value="1"/>
</dbReference>
<evidence type="ECO:0000256" key="2">
    <source>
        <dbReference type="ARBA" id="ARBA00012493"/>
    </source>
</evidence>
<organism evidence="16 17">
    <name type="scientific">Aspergillus arachidicola</name>
    <dbReference type="NCBI Taxonomy" id="656916"/>
    <lineage>
        <taxon>Eukaryota</taxon>
        <taxon>Fungi</taxon>
        <taxon>Dikarya</taxon>
        <taxon>Ascomycota</taxon>
        <taxon>Pezizomycotina</taxon>
        <taxon>Eurotiomycetes</taxon>
        <taxon>Eurotiomycetidae</taxon>
        <taxon>Eurotiales</taxon>
        <taxon>Aspergillaceae</taxon>
        <taxon>Aspergillus</taxon>
        <taxon>Aspergillus subgen. Circumdati</taxon>
    </lineage>
</organism>
<evidence type="ECO:0000256" key="13">
    <source>
        <dbReference type="RuleBase" id="RU365061"/>
    </source>
</evidence>
<dbReference type="EC" id="2.7.7.49" evidence="2 13"/>
<dbReference type="InterPro" id="IPR000477">
    <property type="entry name" value="RT_dom"/>
</dbReference>
<dbReference type="Proteomes" id="UP000231358">
    <property type="component" value="Unassembled WGS sequence"/>
</dbReference>
<keyword evidence="5 13" id="KW-0808">Transferase</keyword>
<evidence type="ECO:0000256" key="5">
    <source>
        <dbReference type="ARBA" id="ARBA00022679"/>
    </source>
</evidence>
<evidence type="ECO:0000256" key="10">
    <source>
        <dbReference type="ARBA" id="ARBA00022918"/>
    </source>
</evidence>
<dbReference type="STRING" id="656916.A0A2G7FW79"/>
<comment type="subcellular location">
    <subcellularLocation>
        <location evidence="13">Nucleus</location>
    </subcellularLocation>
    <subcellularLocation>
        <location evidence="13">Chromosome</location>
        <location evidence="13">Telomere</location>
    </subcellularLocation>
</comment>
<dbReference type="GO" id="GO:0000333">
    <property type="term" value="C:telomerase catalytic core complex"/>
    <property type="evidence" value="ECO:0007669"/>
    <property type="project" value="TreeGrafter"/>
</dbReference>
<comment type="catalytic activity">
    <reaction evidence="12 13">
        <text>DNA(n) + a 2'-deoxyribonucleoside 5'-triphosphate = DNA(n+1) + diphosphate</text>
        <dbReference type="Rhea" id="RHEA:22508"/>
        <dbReference type="Rhea" id="RHEA-COMP:17339"/>
        <dbReference type="Rhea" id="RHEA-COMP:17340"/>
        <dbReference type="ChEBI" id="CHEBI:33019"/>
        <dbReference type="ChEBI" id="CHEBI:61560"/>
        <dbReference type="ChEBI" id="CHEBI:173112"/>
        <dbReference type="EC" id="2.7.7.49"/>
    </reaction>
</comment>
<dbReference type="InterPro" id="IPR043502">
    <property type="entry name" value="DNA/RNA_pol_sf"/>
</dbReference>
<feature type="region of interest" description="Disordered" evidence="14">
    <location>
        <begin position="279"/>
        <end position="302"/>
    </location>
</feature>
<name>A0A2G7FW79_9EURO</name>
<reference evidence="16 17" key="1">
    <citation type="submission" date="2017-05" db="EMBL/GenBank/DDBJ databases">
        <title>Genome sequence for an aflatoxigenic pathogen of Argentinian peanut, Aspergillus arachidicola.</title>
        <authorList>
            <person name="Moore G."/>
            <person name="Beltz S.B."/>
            <person name="Mack B.M."/>
        </authorList>
    </citation>
    <scope>NUCLEOTIDE SEQUENCE [LARGE SCALE GENOMIC DNA]</scope>
    <source>
        <strain evidence="16 17">CBS 117610</strain>
    </source>
</reference>
<dbReference type="PRINTS" id="PR01365">
    <property type="entry name" value="TELOMERASERT"/>
</dbReference>
<sequence>MGKKRKRPFKNGQAREDLPQLSFQTSTVPDEDSLEQTHPVISIYYRRVVTLRQYLLERIPKSSESRRRRIASVRSHDPSGAGCSGDQNEELSQLLDTTLVGILKEPTAGCDQERRRELAEFTASPDRSLLASTDTGPPCPQAEIVDYVVSTLFKRSTFSYQRPKHILSHGFERANGLQATTRNDTLACSLRGIVARFPNKNVQSLKRAPWTDILGLLGSNGEDIMTCLLFDCGVFTAIDCRKGIYYQLSGIPLSDLEPMNKLVETQNLNAKVAQTTISSSSRPVGVAGNPSPQSRAEGGRSDISKPNSVVLFRRRMLYARPAFDAKGQVQFGLSSRHVLNRFPSSDSLSQTVHVMKYIFPRQFGLHNVFTCLPDTRMSTLPVKDYSSREEEIAQSEKRSGSRKIPKRLRGRALELVQQLQNRHERCSYGELLRYYCPPQRTGPWKLGPADPQSATSSAEFGSSASGPLVTQLRDHYQHLAADHVAKPTETAPFLPEAQGRAIKTNVMKPKLSLTDYATPASSVSAFCRAVLRSLIPPRFYGIGQHKLNNQNVIFKHVDRFVRMRRFESLSIHEICKGIKITCIPWLEPPAVHDQNSPKNKVSLSDLQKRTEILHEIIYYIFDSILIPLVRANFYVTESQTHRNRLFYFQHDVWRHLTEQPLADLKLSTFEELKPDKAERMLGRRSLPYGTLRLLPKTTGIRPILNLRRRMLVNNKWAGSKGRFLGRSINSTITPIYGILNYEKMRKQDDLGSCLFSVGDIHLRLKAFKERLLLHYHEAGSLPVFYFVKLDIQSCFDTIPQDKLVRLIEDLVSEEAYHFTRHVEMRPPDEFGSMWPMRETRQSKAFRKFVARAAPAARPQHLTEAINNGGTTNRRNTVFVDTSGQKEYDTEDLLDLLHEHVRNNLVKLGRKYFRQRNGIPQGSVLSSILCNLFYAEMEREVLAFLQSDETLLLRLVDDFLLVTSNPDLAKRFLKVMIKGQPAYGVSVNPAKSLVNFTAAVDGTHIPRLVDTSLFPYCGSLIDTRTLEIHKDHDRILEGGDSAAETLANSLTVESARVPGRTLHRKLLTSFKLLMHPMYLDTNHNSLTVVLSTLYANYLTTAMKMYQYMRSLRGRAHPSSEVIIRIVRDTTQLAHRLVQGKRCWGQRDATMESSSPSVCTVQHSQVQYLAAAAFRFVLSRKQTRYTLVLRWLELVLKGSRPRSDAKAKRLAQVVQKGNLMYGSWRF</sequence>
<feature type="region of interest" description="Disordered" evidence="14">
    <location>
        <begin position="443"/>
        <end position="464"/>
    </location>
</feature>
<evidence type="ECO:0000313" key="16">
    <source>
        <dbReference type="EMBL" id="PIG84846.1"/>
    </source>
</evidence>
<dbReference type="Pfam" id="PF00078">
    <property type="entry name" value="RVT_1"/>
    <property type="match status" value="1"/>
</dbReference>
<dbReference type="GO" id="GO:0046872">
    <property type="term" value="F:metal ion binding"/>
    <property type="evidence" value="ECO:0007669"/>
    <property type="project" value="UniProtKB-KW"/>
</dbReference>
<dbReference type="GO" id="GO:0003720">
    <property type="term" value="F:telomerase activity"/>
    <property type="evidence" value="ECO:0007669"/>
    <property type="project" value="InterPro"/>
</dbReference>
<keyword evidence="11 13" id="KW-0539">Nucleus</keyword>
<protein>
    <recommendedName>
        <fullName evidence="3 13">Telomerase reverse transcriptase</fullName>
        <ecNumber evidence="2 13">2.7.7.49</ecNumber>
    </recommendedName>
    <alternativeName>
        <fullName evidence="13">Telomerase catalytic subunit</fullName>
    </alternativeName>
</protein>
<evidence type="ECO:0000256" key="3">
    <source>
        <dbReference type="ARBA" id="ARBA00016182"/>
    </source>
</evidence>
<dbReference type="Gene3D" id="3.30.70.2630">
    <property type="match status" value="1"/>
</dbReference>
<comment type="caution">
    <text evidence="16">The sequence shown here is derived from an EMBL/GenBank/DDBJ whole genome shotgun (WGS) entry which is preliminary data.</text>
</comment>
<evidence type="ECO:0000256" key="11">
    <source>
        <dbReference type="ARBA" id="ARBA00023242"/>
    </source>
</evidence>
<dbReference type="Gene3D" id="1.10.132.70">
    <property type="match status" value="1"/>
</dbReference>
<evidence type="ECO:0000256" key="4">
    <source>
        <dbReference type="ARBA" id="ARBA00022454"/>
    </source>
</evidence>
<dbReference type="Pfam" id="PF12009">
    <property type="entry name" value="Telomerase_RBD"/>
    <property type="match status" value="1"/>
</dbReference>
<evidence type="ECO:0000256" key="6">
    <source>
        <dbReference type="ARBA" id="ARBA00022695"/>
    </source>
</evidence>
<evidence type="ECO:0000256" key="8">
    <source>
        <dbReference type="ARBA" id="ARBA00022842"/>
    </source>
</evidence>
<evidence type="ECO:0000256" key="7">
    <source>
        <dbReference type="ARBA" id="ARBA00022723"/>
    </source>
</evidence>
<dbReference type="InterPro" id="IPR049139">
    <property type="entry name" value="TERT_C"/>
</dbReference>